<dbReference type="Gene3D" id="1.25.10.10">
    <property type="entry name" value="Leucine-rich Repeat Variant"/>
    <property type="match status" value="2"/>
</dbReference>
<keyword evidence="4" id="KW-1185">Reference proteome</keyword>
<organism evidence="3 4">
    <name type="scientific">Planktothricoides raciborskii FACHB-1370</name>
    <dbReference type="NCBI Taxonomy" id="2949576"/>
    <lineage>
        <taxon>Bacteria</taxon>
        <taxon>Bacillati</taxon>
        <taxon>Cyanobacteriota</taxon>
        <taxon>Cyanophyceae</taxon>
        <taxon>Oscillatoriophycideae</taxon>
        <taxon>Oscillatoriales</taxon>
        <taxon>Oscillatoriaceae</taxon>
        <taxon>Planktothricoides</taxon>
    </lineage>
</organism>
<evidence type="ECO:0000313" key="4">
    <source>
        <dbReference type="Proteomes" id="UP000641954"/>
    </source>
</evidence>
<proteinExistence type="predicted"/>
<protein>
    <submittedName>
        <fullName evidence="3">HEAT repeat domain-containing protein</fullName>
    </submittedName>
</protein>
<evidence type="ECO:0000256" key="1">
    <source>
        <dbReference type="ARBA" id="ARBA00022549"/>
    </source>
</evidence>
<dbReference type="InterPro" id="IPR004155">
    <property type="entry name" value="PBS_lyase_HEAT"/>
</dbReference>
<keyword evidence="1" id="KW-0042">Antenna complex</keyword>
<reference evidence="3 4" key="1">
    <citation type="journal article" date="2020" name="ISME J.">
        <title>Comparative genomics reveals insights into cyanobacterial evolution and habitat adaptation.</title>
        <authorList>
            <person name="Chen M.Y."/>
            <person name="Teng W.K."/>
            <person name="Zhao L."/>
            <person name="Hu C.X."/>
            <person name="Zhou Y.K."/>
            <person name="Han B.P."/>
            <person name="Song L.R."/>
            <person name="Shu W.S."/>
        </authorList>
    </citation>
    <scope>NUCLEOTIDE SEQUENCE [LARGE SCALE GENOMIC DNA]</scope>
    <source>
        <strain evidence="3 4">FACHB-1370</strain>
    </source>
</reference>
<dbReference type="SUPFAM" id="SSF48371">
    <property type="entry name" value="ARM repeat"/>
    <property type="match status" value="1"/>
</dbReference>
<dbReference type="PANTHER" id="PTHR12697:SF5">
    <property type="entry name" value="DEOXYHYPUSINE HYDROXYLASE"/>
    <property type="match status" value="1"/>
</dbReference>
<name>A0ABR8EFK0_9CYAN</name>
<comment type="caution">
    <text evidence="3">The sequence shown here is derived from an EMBL/GenBank/DDBJ whole genome shotgun (WGS) entry which is preliminary data.</text>
</comment>
<dbReference type="Pfam" id="PF13646">
    <property type="entry name" value="HEAT_2"/>
    <property type="match status" value="2"/>
</dbReference>
<dbReference type="SMART" id="SM00567">
    <property type="entry name" value="EZ_HEAT"/>
    <property type="match status" value="7"/>
</dbReference>
<sequence length="556" mass="61683">MKIDAAQRRIAAFEKRFGSAHLDLACHAALPLALTPDLLYCIWGNFQRDIEQKFLGIPWIAVSDLILSSLCDEVGDELYEMDQTVRQELLERLKQNRRFGGQRLQEVAGLLLAYVRRDLNHPDFYYKDFAESQTWAALAYINPQESVRMLVAAFEWALGENQADLMRLVTLTEMLHQPIPEFEKLLIFARAMGHYRRKKYEEAKGEIIQLTIKGDRVDLGNNITISIPPELLELIASPPDTPQDEETQNQITELLKVIETTKSENTRRQAIRSLGKIGQGNLIAIAGLLKVIETTQYEYTLLLAIRSLEKIGQSNPIAIAGLLKVIQTTQDEYTCIQAAVGLEKIDPGNSAAIAGLLKVIETTRNENTRREAIESLGNIGQGNPEAIAGLVKVIETTQDGYTRWWAAESLGKIDSGNLEAIAGLVKVIETTQDEFTRWQAIESLGKIGQGNSEAIAGLVKVIQTTQNEYTRSLAAENLGKIGQGNSEAIAGLVKVIETTQNEYIRRQAIESLGKIDPGNPGAIAGLVKVIKTTRNEDIRRQAIASLRKIDPGNPHL</sequence>
<evidence type="ECO:0000256" key="2">
    <source>
        <dbReference type="ARBA" id="ARBA00022738"/>
    </source>
</evidence>
<dbReference type="PANTHER" id="PTHR12697">
    <property type="entry name" value="PBS LYASE HEAT-LIKE PROTEIN"/>
    <property type="match status" value="1"/>
</dbReference>
<keyword evidence="2" id="KW-0605">Phycobilisome</keyword>
<evidence type="ECO:0000313" key="3">
    <source>
        <dbReference type="EMBL" id="MBD2545453.1"/>
    </source>
</evidence>
<accession>A0ABR8EFK0</accession>
<dbReference type="RefSeq" id="WP_190879176.1">
    <property type="nucleotide sequence ID" value="NZ_JACJSK010000023.1"/>
</dbReference>
<dbReference type="Proteomes" id="UP000641954">
    <property type="component" value="Unassembled WGS sequence"/>
</dbReference>
<dbReference type="InterPro" id="IPR011989">
    <property type="entry name" value="ARM-like"/>
</dbReference>
<dbReference type="InterPro" id="IPR016024">
    <property type="entry name" value="ARM-type_fold"/>
</dbReference>
<gene>
    <name evidence="3" type="ORF">H6G72_16745</name>
</gene>
<dbReference type="EMBL" id="JACJSK010000023">
    <property type="protein sequence ID" value="MBD2545453.1"/>
    <property type="molecule type" value="Genomic_DNA"/>
</dbReference>